<evidence type="ECO:0000313" key="1">
    <source>
        <dbReference type="EMBL" id="GIH82198.1"/>
    </source>
</evidence>
<name>A0A8J3S209_PLARO</name>
<dbReference type="AlphaFoldDB" id="A0A8J3S209"/>
<dbReference type="EMBL" id="BOOI01000005">
    <property type="protein sequence ID" value="GIH82198.1"/>
    <property type="molecule type" value="Genomic_DNA"/>
</dbReference>
<organism evidence="1 2">
    <name type="scientific">Planobispora rosea</name>
    <dbReference type="NCBI Taxonomy" id="35762"/>
    <lineage>
        <taxon>Bacteria</taxon>
        <taxon>Bacillati</taxon>
        <taxon>Actinomycetota</taxon>
        <taxon>Actinomycetes</taxon>
        <taxon>Streptosporangiales</taxon>
        <taxon>Streptosporangiaceae</taxon>
        <taxon>Planobispora</taxon>
    </lineage>
</organism>
<sequence length="85" mass="9292">MPRNRGGPESAGKPFATFLQAPYGTLRVSRGGEIRMKSTIHRHACPRCGTTLDEGPIMYRCANCNRSVYAADVDTEFHRPVPAAA</sequence>
<protein>
    <submittedName>
        <fullName evidence="1">Uncharacterized protein</fullName>
    </submittedName>
</protein>
<keyword evidence="2" id="KW-1185">Reference proteome</keyword>
<proteinExistence type="predicted"/>
<evidence type="ECO:0000313" key="2">
    <source>
        <dbReference type="Proteomes" id="UP000655044"/>
    </source>
</evidence>
<reference evidence="1" key="1">
    <citation type="submission" date="2021-01" db="EMBL/GenBank/DDBJ databases">
        <title>Whole genome shotgun sequence of Planobispora rosea NBRC 15558.</title>
        <authorList>
            <person name="Komaki H."/>
            <person name="Tamura T."/>
        </authorList>
    </citation>
    <scope>NUCLEOTIDE SEQUENCE</scope>
    <source>
        <strain evidence="1">NBRC 15558</strain>
    </source>
</reference>
<comment type="caution">
    <text evidence="1">The sequence shown here is derived from an EMBL/GenBank/DDBJ whole genome shotgun (WGS) entry which is preliminary data.</text>
</comment>
<dbReference type="Proteomes" id="UP000655044">
    <property type="component" value="Unassembled WGS sequence"/>
</dbReference>
<accession>A0A8J3S209</accession>
<gene>
    <name evidence="1" type="ORF">Pro02_06060</name>
</gene>